<evidence type="ECO:0000313" key="3">
    <source>
        <dbReference type="WBParaSite" id="nRc.2.0.1.t22691-RA"/>
    </source>
</evidence>
<name>A0A915JAJ0_ROMCU</name>
<feature type="region of interest" description="Disordered" evidence="1">
    <location>
        <begin position="260"/>
        <end position="288"/>
    </location>
</feature>
<evidence type="ECO:0000256" key="1">
    <source>
        <dbReference type="SAM" id="MobiDB-lite"/>
    </source>
</evidence>
<evidence type="ECO:0000313" key="2">
    <source>
        <dbReference type="Proteomes" id="UP000887565"/>
    </source>
</evidence>
<sequence>MMYRRTVLKANKPASPLHRDAEIQHRLEALKNPPKDVFKAPLPPPPMDVEPTTSTATTIPPTVTSQTPTVQTTGTMTRPRLPSEAMRLPNYTHFRTMDSPHCVMLVTPRYPPHIDPAVEFFTPHTLHEMSALMATMVLAIPTATTTINTTKMSVTTAIINETTDLPPTLANVAAIEKSFLYRDLPTVHRPDQTNEYNTGDCLDCTLPFPAIVLHPKMLKQSTIRPRRSWANGYKRGYYTLRKKMPKYPCAGWDSTTATTAHSRNHGDDQFSTSAVAKSKSSHRCRKLP</sequence>
<reference evidence="3" key="1">
    <citation type="submission" date="2022-11" db="UniProtKB">
        <authorList>
            <consortium name="WormBaseParasite"/>
        </authorList>
    </citation>
    <scope>IDENTIFICATION</scope>
</reference>
<dbReference type="AlphaFoldDB" id="A0A915JAJ0"/>
<dbReference type="Proteomes" id="UP000887565">
    <property type="component" value="Unplaced"/>
</dbReference>
<feature type="compositionally biased region" description="Basic residues" evidence="1">
    <location>
        <begin position="279"/>
        <end position="288"/>
    </location>
</feature>
<organism evidence="2 3">
    <name type="scientific">Romanomermis culicivorax</name>
    <name type="common">Nematode worm</name>
    <dbReference type="NCBI Taxonomy" id="13658"/>
    <lineage>
        <taxon>Eukaryota</taxon>
        <taxon>Metazoa</taxon>
        <taxon>Ecdysozoa</taxon>
        <taxon>Nematoda</taxon>
        <taxon>Enoplea</taxon>
        <taxon>Dorylaimia</taxon>
        <taxon>Mermithida</taxon>
        <taxon>Mermithoidea</taxon>
        <taxon>Mermithidae</taxon>
        <taxon>Romanomermis</taxon>
    </lineage>
</organism>
<keyword evidence="2" id="KW-1185">Reference proteome</keyword>
<protein>
    <submittedName>
        <fullName evidence="3">Uncharacterized protein</fullName>
    </submittedName>
</protein>
<feature type="region of interest" description="Disordered" evidence="1">
    <location>
        <begin position="51"/>
        <end position="77"/>
    </location>
</feature>
<proteinExistence type="predicted"/>
<accession>A0A915JAJ0</accession>
<dbReference type="WBParaSite" id="nRc.2.0.1.t22691-RA">
    <property type="protein sequence ID" value="nRc.2.0.1.t22691-RA"/>
    <property type="gene ID" value="nRc.2.0.1.g22691"/>
</dbReference>